<name>A0A9D4HS81_DREPO</name>
<feature type="region of interest" description="Disordered" evidence="1">
    <location>
        <begin position="1"/>
        <end position="30"/>
    </location>
</feature>
<dbReference type="Proteomes" id="UP000828390">
    <property type="component" value="Unassembled WGS sequence"/>
</dbReference>
<accession>A0A9D4HS81</accession>
<evidence type="ECO:0000313" key="2">
    <source>
        <dbReference type="EMBL" id="KAH3727528.1"/>
    </source>
</evidence>
<reference evidence="2" key="1">
    <citation type="journal article" date="2019" name="bioRxiv">
        <title>The Genome of the Zebra Mussel, Dreissena polymorpha: A Resource for Invasive Species Research.</title>
        <authorList>
            <person name="McCartney M.A."/>
            <person name="Auch B."/>
            <person name="Kono T."/>
            <person name="Mallez S."/>
            <person name="Zhang Y."/>
            <person name="Obille A."/>
            <person name="Becker A."/>
            <person name="Abrahante J.E."/>
            <person name="Garbe J."/>
            <person name="Badalamenti J.P."/>
            <person name="Herman A."/>
            <person name="Mangelson H."/>
            <person name="Liachko I."/>
            <person name="Sullivan S."/>
            <person name="Sone E.D."/>
            <person name="Koren S."/>
            <person name="Silverstein K.A.T."/>
            <person name="Beckman K.B."/>
            <person name="Gohl D.M."/>
        </authorList>
    </citation>
    <scope>NUCLEOTIDE SEQUENCE</scope>
    <source>
        <strain evidence="2">Duluth1</strain>
        <tissue evidence="2">Whole animal</tissue>
    </source>
</reference>
<dbReference type="AlphaFoldDB" id="A0A9D4HS81"/>
<evidence type="ECO:0000313" key="3">
    <source>
        <dbReference type="Proteomes" id="UP000828390"/>
    </source>
</evidence>
<dbReference type="EMBL" id="JAIWYP010000012">
    <property type="protein sequence ID" value="KAH3727528.1"/>
    <property type="molecule type" value="Genomic_DNA"/>
</dbReference>
<keyword evidence="3" id="KW-1185">Reference proteome</keyword>
<evidence type="ECO:0000256" key="1">
    <source>
        <dbReference type="SAM" id="MobiDB-lite"/>
    </source>
</evidence>
<organism evidence="2 3">
    <name type="scientific">Dreissena polymorpha</name>
    <name type="common">Zebra mussel</name>
    <name type="synonym">Mytilus polymorpha</name>
    <dbReference type="NCBI Taxonomy" id="45954"/>
    <lineage>
        <taxon>Eukaryota</taxon>
        <taxon>Metazoa</taxon>
        <taxon>Spiralia</taxon>
        <taxon>Lophotrochozoa</taxon>
        <taxon>Mollusca</taxon>
        <taxon>Bivalvia</taxon>
        <taxon>Autobranchia</taxon>
        <taxon>Heteroconchia</taxon>
        <taxon>Euheterodonta</taxon>
        <taxon>Imparidentia</taxon>
        <taxon>Neoheterodontei</taxon>
        <taxon>Myida</taxon>
        <taxon>Dreissenoidea</taxon>
        <taxon>Dreissenidae</taxon>
        <taxon>Dreissena</taxon>
    </lineage>
</organism>
<gene>
    <name evidence="2" type="ORF">DPMN_053467</name>
</gene>
<reference evidence="2" key="2">
    <citation type="submission" date="2020-11" db="EMBL/GenBank/DDBJ databases">
        <authorList>
            <person name="McCartney M.A."/>
            <person name="Auch B."/>
            <person name="Kono T."/>
            <person name="Mallez S."/>
            <person name="Becker A."/>
            <person name="Gohl D.M."/>
            <person name="Silverstein K.A.T."/>
            <person name="Koren S."/>
            <person name="Bechman K.B."/>
            <person name="Herman A."/>
            <person name="Abrahante J.E."/>
            <person name="Garbe J."/>
        </authorList>
    </citation>
    <scope>NUCLEOTIDE SEQUENCE</scope>
    <source>
        <strain evidence="2">Duluth1</strain>
        <tissue evidence="2">Whole animal</tissue>
    </source>
</reference>
<comment type="caution">
    <text evidence="2">The sequence shown here is derived from an EMBL/GenBank/DDBJ whole genome shotgun (WGS) entry which is preliminary data.</text>
</comment>
<proteinExistence type="predicted"/>
<feature type="compositionally biased region" description="Basic residues" evidence="1">
    <location>
        <begin position="12"/>
        <end position="29"/>
    </location>
</feature>
<protein>
    <submittedName>
        <fullName evidence="2">Uncharacterized protein</fullName>
    </submittedName>
</protein>
<sequence>MSDRKQAPRQLNVRRKQAPRQLNVRRKQAPRQLNVRPKIHEHSLFPCPESRKITSPLYPTSAIYHIGYRQNIKGVGLNEEREEQDPSRRCK</sequence>